<evidence type="ECO:0000256" key="4">
    <source>
        <dbReference type="PROSITE-ProRule" id="PRU00134"/>
    </source>
</evidence>
<protein>
    <recommendedName>
        <fullName evidence="5">MYND-type domain-containing protein</fullName>
    </recommendedName>
</protein>
<accession>A0A8H7IW17</accession>
<sequence>MSSTAPQDFGQPLLLDDYVAVQQPITTTSPSLCAVCHIAASLQRCSNCKNIHYCSSQCQACDWPHHKLLCKQFVSSQGARPSSSHRRALYMPDKSSRPFFIWLQYGSNGYPIDRQNFFPGTPDADLKTIAFHNRFLPYWIQISYDSNPSGRSLNKNECAKRLTEDAPGAAKWSGPLVVLAYSAEEGLEKPALDVDTSVLGPLRDYLRLRCEYDGPVFVEQPQERWEQADLMRILGGETK</sequence>
<dbReference type="SUPFAM" id="SSF144232">
    <property type="entry name" value="HIT/MYND zinc finger-like"/>
    <property type="match status" value="1"/>
</dbReference>
<gene>
    <name evidence="6" type="ORF">EKO04_009956</name>
</gene>
<keyword evidence="3" id="KW-0862">Zinc</keyword>
<keyword evidence="2 4" id="KW-0863">Zinc-finger</keyword>
<dbReference type="InterPro" id="IPR002893">
    <property type="entry name" value="Znf_MYND"/>
</dbReference>
<evidence type="ECO:0000256" key="1">
    <source>
        <dbReference type="ARBA" id="ARBA00022723"/>
    </source>
</evidence>
<dbReference type="Gene3D" id="6.10.140.2220">
    <property type="match status" value="1"/>
</dbReference>
<organism evidence="6 7">
    <name type="scientific">Ascochyta lentis</name>
    <dbReference type="NCBI Taxonomy" id="205686"/>
    <lineage>
        <taxon>Eukaryota</taxon>
        <taxon>Fungi</taxon>
        <taxon>Dikarya</taxon>
        <taxon>Ascomycota</taxon>
        <taxon>Pezizomycotina</taxon>
        <taxon>Dothideomycetes</taxon>
        <taxon>Pleosporomycetidae</taxon>
        <taxon>Pleosporales</taxon>
        <taxon>Pleosporineae</taxon>
        <taxon>Didymellaceae</taxon>
        <taxon>Ascochyta</taxon>
    </lineage>
</organism>
<proteinExistence type="predicted"/>
<keyword evidence="7" id="KW-1185">Reference proteome</keyword>
<dbReference type="Pfam" id="PF01753">
    <property type="entry name" value="zf-MYND"/>
    <property type="match status" value="1"/>
</dbReference>
<dbReference type="AlphaFoldDB" id="A0A8H7IW17"/>
<evidence type="ECO:0000256" key="3">
    <source>
        <dbReference type="ARBA" id="ARBA00022833"/>
    </source>
</evidence>
<dbReference type="PROSITE" id="PS01360">
    <property type="entry name" value="ZF_MYND_1"/>
    <property type="match status" value="1"/>
</dbReference>
<name>A0A8H7IW17_9PLEO</name>
<reference evidence="6" key="1">
    <citation type="submission" date="2018-12" db="EMBL/GenBank/DDBJ databases">
        <authorList>
            <person name="Syme R.A."/>
            <person name="Farfan-Caceres L."/>
            <person name="Lichtenzveig J."/>
        </authorList>
    </citation>
    <scope>NUCLEOTIDE SEQUENCE</scope>
    <source>
        <strain evidence="6">Al4</strain>
    </source>
</reference>
<reference evidence="6" key="2">
    <citation type="submission" date="2020-09" db="EMBL/GenBank/DDBJ databases">
        <title>Reference genome assembly for Australian Ascochyta lentis isolate Al4.</title>
        <authorList>
            <person name="Lee R.C."/>
            <person name="Farfan-Caceres L.M."/>
            <person name="Debler J.W."/>
            <person name="Williams A.H."/>
            <person name="Henares B.M."/>
        </authorList>
    </citation>
    <scope>NUCLEOTIDE SEQUENCE</scope>
    <source>
        <strain evidence="6">Al4</strain>
    </source>
</reference>
<evidence type="ECO:0000256" key="2">
    <source>
        <dbReference type="ARBA" id="ARBA00022771"/>
    </source>
</evidence>
<evidence type="ECO:0000259" key="5">
    <source>
        <dbReference type="PROSITE" id="PS50865"/>
    </source>
</evidence>
<dbReference type="Proteomes" id="UP000651452">
    <property type="component" value="Unassembled WGS sequence"/>
</dbReference>
<comment type="caution">
    <text evidence="6">The sequence shown here is derived from an EMBL/GenBank/DDBJ whole genome shotgun (WGS) entry which is preliminary data.</text>
</comment>
<evidence type="ECO:0000313" key="6">
    <source>
        <dbReference type="EMBL" id="KAF9692203.1"/>
    </source>
</evidence>
<feature type="domain" description="MYND-type" evidence="5">
    <location>
        <begin position="33"/>
        <end position="70"/>
    </location>
</feature>
<keyword evidence="1" id="KW-0479">Metal-binding</keyword>
<dbReference type="GO" id="GO:0008270">
    <property type="term" value="F:zinc ion binding"/>
    <property type="evidence" value="ECO:0007669"/>
    <property type="project" value="UniProtKB-KW"/>
</dbReference>
<dbReference type="EMBL" id="RZGK01000019">
    <property type="protein sequence ID" value="KAF9692203.1"/>
    <property type="molecule type" value="Genomic_DNA"/>
</dbReference>
<evidence type="ECO:0000313" key="7">
    <source>
        <dbReference type="Proteomes" id="UP000651452"/>
    </source>
</evidence>
<dbReference type="OrthoDB" id="437457at2759"/>
<dbReference type="PROSITE" id="PS50865">
    <property type="entry name" value="ZF_MYND_2"/>
    <property type="match status" value="1"/>
</dbReference>